<dbReference type="Proteomes" id="UP000603865">
    <property type="component" value="Unassembled WGS sequence"/>
</dbReference>
<name>A0A918C143_9DEIO</name>
<reference evidence="1" key="2">
    <citation type="submission" date="2020-09" db="EMBL/GenBank/DDBJ databases">
        <authorList>
            <person name="Sun Q."/>
            <person name="Ohkuma M."/>
        </authorList>
    </citation>
    <scope>NUCLEOTIDE SEQUENCE</scope>
    <source>
        <strain evidence="1">JCM 31311</strain>
    </source>
</reference>
<evidence type="ECO:0000313" key="1">
    <source>
        <dbReference type="EMBL" id="GGQ98912.1"/>
    </source>
</evidence>
<sequence length="440" mass="49778">MVAGVARTHGNQLSLHDVEAGAWPDWYVLALKQNPDSLILRRSMLQLLRTEWGGSDTMMLTFLRSLDGLLSSGDRQRLWAQYHSQVSHHALYFADDEERALEHARMAAELHPAESVQLLKVLMVIRPALSGGREVQWAAYEQVLHHFELHPQDRLYHTDWAMYRFLTAGEHSFLPRTLRLLDTLARRRDGDDVRLLGRLAIMHKRSGLAGQDVRALVEQAADEGDALAALLLVEYHRAAPADEVAATEALLQGVNLREESCAWQIYQGWSRFEGTHDLGERDRLHFLLVAADNGQNDARVELAALLWGGRAELGADCVLRPIAGKPLQESLEYARHLLERAAREGQAEARALLKQARERDWDADTARVQRRPRSAVWRRIRFAPTAVAFTWRLVWAVSFLTLAGFRACTQSSSSIPRFSVSSFRQIESVPPSVTAWPEQK</sequence>
<dbReference type="AlphaFoldDB" id="A0A918C143"/>
<evidence type="ECO:0000313" key="2">
    <source>
        <dbReference type="Proteomes" id="UP000603865"/>
    </source>
</evidence>
<dbReference type="EMBL" id="BMQL01000003">
    <property type="protein sequence ID" value="GGQ98912.1"/>
    <property type="molecule type" value="Genomic_DNA"/>
</dbReference>
<comment type="caution">
    <text evidence="1">The sequence shown here is derived from an EMBL/GenBank/DDBJ whole genome shotgun (WGS) entry which is preliminary data.</text>
</comment>
<gene>
    <name evidence="1" type="ORF">GCM10008957_09240</name>
</gene>
<organism evidence="1 2">
    <name type="scientific">Deinococcus ruber</name>
    <dbReference type="NCBI Taxonomy" id="1848197"/>
    <lineage>
        <taxon>Bacteria</taxon>
        <taxon>Thermotogati</taxon>
        <taxon>Deinococcota</taxon>
        <taxon>Deinococci</taxon>
        <taxon>Deinococcales</taxon>
        <taxon>Deinococcaceae</taxon>
        <taxon>Deinococcus</taxon>
    </lineage>
</organism>
<reference evidence="1" key="1">
    <citation type="journal article" date="2014" name="Int. J. Syst. Evol. Microbiol.">
        <title>Complete genome sequence of Corynebacterium casei LMG S-19264T (=DSM 44701T), isolated from a smear-ripened cheese.</title>
        <authorList>
            <consortium name="US DOE Joint Genome Institute (JGI-PGF)"/>
            <person name="Walter F."/>
            <person name="Albersmeier A."/>
            <person name="Kalinowski J."/>
            <person name="Ruckert C."/>
        </authorList>
    </citation>
    <scope>NUCLEOTIDE SEQUENCE</scope>
    <source>
        <strain evidence="1">JCM 31311</strain>
    </source>
</reference>
<dbReference type="Gene3D" id="1.25.40.10">
    <property type="entry name" value="Tetratricopeptide repeat domain"/>
    <property type="match status" value="1"/>
</dbReference>
<dbReference type="InterPro" id="IPR011990">
    <property type="entry name" value="TPR-like_helical_dom_sf"/>
</dbReference>
<keyword evidence="2" id="KW-1185">Reference proteome</keyword>
<accession>A0A918C143</accession>
<proteinExistence type="predicted"/>
<protein>
    <submittedName>
        <fullName evidence="1">Uncharacterized protein</fullName>
    </submittedName>
</protein>